<evidence type="ECO:0000313" key="1">
    <source>
        <dbReference type="EMBL" id="JAC65547.1"/>
    </source>
</evidence>
<accession>A0A061QY00</accession>
<gene>
    <name evidence="1" type="ORF">TSPGSL018_15784</name>
</gene>
<sequence>MHTPRGNWPSAVMDLVQTKVLQGFMYSGNLLCQAAAAIVQNATQDRVTVKMLKTFEEKLEFYFPVVENWGYMIYSHGFIVLQRAGGSPPQNYWQLHMEMHQLGMLAKNLCRKGQDALRCGSKSAKNYISQLYSSICEHTSLLWQVCRVELEEWLFQCRKHVNCPAYLKFMESMKRSLRSSKMICNMMAVGLCFSTLEEARFSDIVQVLAGLGFKDCSAKLRALFVLASVKFYKKSFIRPLQELRDSCHDHTTSNQSYAVAHDGNIPRKRSLCSRAALPFRHLGKLLCKLKGIKQDSVHPVSEISNSS</sequence>
<protein>
    <submittedName>
        <fullName evidence="1">Uncharacterized protein</fullName>
    </submittedName>
</protein>
<reference evidence="1" key="1">
    <citation type="submission" date="2014-05" db="EMBL/GenBank/DDBJ databases">
        <title>The transcriptome of the halophilic microalga Tetraselmis sp. GSL018 isolated from the Great Salt Lake, Utah.</title>
        <authorList>
            <person name="Jinkerson R.E."/>
            <person name="D'Adamo S."/>
            <person name="Posewitz M.C."/>
        </authorList>
    </citation>
    <scope>NUCLEOTIDE SEQUENCE</scope>
    <source>
        <strain evidence="1">GSL018</strain>
    </source>
</reference>
<proteinExistence type="predicted"/>
<dbReference type="AlphaFoldDB" id="A0A061QY00"/>
<name>A0A061QY00_9CHLO</name>
<organism evidence="1">
    <name type="scientific">Tetraselmis sp. GSL018</name>
    <dbReference type="NCBI Taxonomy" id="582737"/>
    <lineage>
        <taxon>Eukaryota</taxon>
        <taxon>Viridiplantae</taxon>
        <taxon>Chlorophyta</taxon>
        <taxon>core chlorophytes</taxon>
        <taxon>Chlorodendrophyceae</taxon>
        <taxon>Chlorodendrales</taxon>
        <taxon>Chlorodendraceae</taxon>
        <taxon>Tetraselmis</taxon>
    </lineage>
</organism>
<dbReference type="EMBL" id="GBEZ01021183">
    <property type="protein sequence ID" value="JAC65547.1"/>
    <property type="molecule type" value="Transcribed_RNA"/>
</dbReference>